<keyword evidence="1" id="KW-1133">Transmembrane helix</keyword>
<reference evidence="2 3" key="1">
    <citation type="submission" date="2024-12" db="EMBL/GenBank/DDBJ databases">
        <title>Forecasting of Potato common scab and diversities of Pathogenic streptomyces spp. in china.</title>
        <authorList>
            <person name="Handique U."/>
            <person name="Wu J."/>
        </authorList>
    </citation>
    <scope>NUCLEOTIDE SEQUENCE [LARGE SCALE GENOMIC DNA]</scope>
    <source>
        <strain evidence="2 3">ZRIMU1585</strain>
    </source>
</reference>
<protein>
    <submittedName>
        <fullName evidence="2">Uncharacterized protein</fullName>
    </submittedName>
</protein>
<keyword evidence="3" id="KW-1185">Reference proteome</keyword>
<comment type="caution">
    <text evidence="2">The sequence shown here is derived from an EMBL/GenBank/DDBJ whole genome shotgun (WGS) entry which is preliminary data.</text>
</comment>
<feature type="transmembrane region" description="Helical" evidence="1">
    <location>
        <begin position="6"/>
        <end position="27"/>
    </location>
</feature>
<sequence length="68" mass="7693">MTTNEISMLAIGITVGAQMMNVLNAYWASRDARRSATQAVAALKRASGDRYLHSLRLYQLQHRTEARR</sequence>
<evidence type="ECO:0000313" key="2">
    <source>
        <dbReference type="EMBL" id="MFM9652782.1"/>
    </source>
</evidence>
<accession>A0ABW9IY03</accession>
<keyword evidence="1" id="KW-0472">Membrane</keyword>
<keyword evidence="1" id="KW-0812">Transmembrane</keyword>
<dbReference type="Proteomes" id="UP001631993">
    <property type="component" value="Unassembled WGS sequence"/>
</dbReference>
<gene>
    <name evidence="2" type="ORF">ACKI1S_42615</name>
</gene>
<dbReference type="RefSeq" id="WP_409097777.1">
    <property type="nucleotide sequence ID" value="NZ_JBJVNE010000032.1"/>
</dbReference>
<dbReference type="EMBL" id="JBJVNE010000032">
    <property type="protein sequence ID" value="MFM9652782.1"/>
    <property type="molecule type" value="Genomic_DNA"/>
</dbReference>
<proteinExistence type="predicted"/>
<organism evidence="2 3">
    <name type="scientific">Streptomyces galilaeus</name>
    <dbReference type="NCBI Taxonomy" id="33899"/>
    <lineage>
        <taxon>Bacteria</taxon>
        <taxon>Bacillati</taxon>
        <taxon>Actinomycetota</taxon>
        <taxon>Actinomycetes</taxon>
        <taxon>Kitasatosporales</taxon>
        <taxon>Streptomycetaceae</taxon>
        <taxon>Streptomyces</taxon>
    </lineage>
</organism>
<evidence type="ECO:0000313" key="3">
    <source>
        <dbReference type="Proteomes" id="UP001631993"/>
    </source>
</evidence>
<name>A0ABW9IY03_STRGJ</name>
<evidence type="ECO:0000256" key="1">
    <source>
        <dbReference type="SAM" id="Phobius"/>
    </source>
</evidence>